<proteinExistence type="inferred from homology"/>
<dbReference type="GO" id="GO:0009408">
    <property type="term" value="P:response to heat"/>
    <property type="evidence" value="ECO:0007669"/>
    <property type="project" value="TreeGrafter"/>
</dbReference>
<dbReference type="EMBL" id="JAEAOA010001226">
    <property type="protein sequence ID" value="KAK3585405.1"/>
    <property type="molecule type" value="Genomic_DNA"/>
</dbReference>
<dbReference type="InterPro" id="IPR008978">
    <property type="entry name" value="HSP20-like_chaperone"/>
</dbReference>
<dbReference type="GO" id="GO:0051082">
    <property type="term" value="F:unfolded protein binding"/>
    <property type="evidence" value="ECO:0007669"/>
    <property type="project" value="TreeGrafter"/>
</dbReference>
<comment type="caution">
    <text evidence="4">The sequence shown here is derived from an EMBL/GenBank/DDBJ whole genome shotgun (WGS) entry which is preliminary data.</text>
</comment>
<protein>
    <recommendedName>
        <fullName evidence="3">SHSP domain-containing protein</fullName>
    </recommendedName>
</protein>
<dbReference type="GO" id="GO:0005737">
    <property type="term" value="C:cytoplasm"/>
    <property type="evidence" value="ECO:0007669"/>
    <property type="project" value="TreeGrafter"/>
</dbReference>
<dbReference type="PANTHER" id="PTHR45640:SF26">
    <property type="entry name" value="RE23625P"/>
    <property type="match status" value="1"/>
</dbReference>
<reference evidence="4" key="1">
    <citation type="journal article" date="2021" name="Genome Biol. Evol.">
        <title>A High-Quality Reference Genome for a Parasitic Bivalve with Doubly Uniparental Inheritance (Bivalvia: Unionida).</title>
        <authorList>
            <person name="Smith C.H."/>
        </authorList>
    </citation>
    <scope>NUCLEOTIDE SEQUENCE</scope>
    <source>
        <strain evidence="4">CHS0354</strain>
    </source>
</reference>
<organism evidence="4 5">
    <name type="scientific">Potamilus streckersoni</name>
    <dbReference type="NCBI Taxonomy" id="2493646"/>
    <lineage>
        <taxon>Eukaryota</taxon>
        <taxon>Metazoa</taxon>
        <taxon>Spiralia</taxon>
        <taxon>Lophotrochozoa</taxon>
        <taxon>Mollusca</taxon>
        <taxon>Bivalvia</taxon>
        <taxon>Autobranchia</taxon>
        <taxon>Heteroconchia</taxon>
        <taxon>Palaeoheterodonta</taxon>
        <taxon>Unionida</taxon>
        <taxon>Unionoidea</taxon>
        <taxon>Unionidae</taxon>
        <taxon>Ambleminae</taxon>
        <taxon>Lampsilini</taxon>
        <taxon>Potamilus</taxon>
    </lineage>
</organism>
<dbReference type="SUPFAM" id="SSF49764">
    <property type="entry name" value="HSP20-like chaperones"/>
    <property type="match status" value="1"/>
</dbReference>
<dbReference type="InterPro" id="IPR001436">
    <property type="entry name" value="Alpha-crystallin/sHSP_animal"/>
</dbReference>
<reference evidence="4" key="3">
    <citation type="submission" date="2023-05" db="EMBL/GenBank/DDBJ databases">
        <authorList>
            <person name="Smith C.H."/>
        </authorList>
    </citation>
    <scope>NUCLEOTIDE SEQUENCE</scope>
    <source>
        <strain evidence="4">CHS0354</strain>
        <tissue evidence="4">Mantle</tissue>
    </source>
</reference>
<dbReference type="PANTHER" id="PTHR45640">
    <property type="entry name" value="HEAT SHOCK PROTEIN HSP-12.2-RELATED"/>
    <property type="match status" value="1"/>
</dbReference>
<dbReference type="InterPro" id="IPR002068">
    <property type="entry name" value="A-crystallin/Hsp20_dom"/>
</dbReference>
<dbReference type="PROSITE" id="PS01031">
    <property type="entry name" value="SHSP"/>
    <property type="match status" value="1"/>
</dbReference>
<dbReference type="GO" id="GO:0005634">
    <property type="term" value="C:nucleus"/>
    <property type="evidence" value="ECO:0007669"/>
    <property type="project" value="TreeGrafter"/>
</dbReference>
<evidence type="ECO:0000256" key="1">
    <source>
        <dbReference type="PROSITE-ProRule" id="PRU00285"/>
    </source>
</evidence>
<dbReference type="AlphaFoldDB" id="A0AAE0VQL3"/>
<sequence length="177" mass="20900">MAGRLVPLHTCDWLFFDRQRDLFKDWIREFDDDFKNDFNFPSFDDQFKKFDMELEKMKKEMFRLDSGDSMLKVDKPFVMDAKGNRKLALRFDVHDYKPEEITIKTVDTKLVVHAKHTEESPGKKVYREFTKQYVLPNKIDPLRLSSTLSRDGVLSIEAPAPAGVEARKEYFIPIEKL</sequence>
<keyword evidence="5" id="KW-1185">Reference proteome</keyword>
<evidence type="ECO:0000313" key="5">
    <source>
        <dbReference type="Proteomes" id="UP001195483"/>
    </source>
</evidence>
<name>A0AAE0VQL3_9BIVA</name>
<gene>
    <name evidence="4" type="ORF">CHS0354_020117</name>
</gene>
<accession>A0AAE0VQL3</accession>
<dbReference type="CDD" id="cd06526">
    <property type="entry name" value="metazoan_ACD"/>
    <property type="match status" value="1"/>
</dbReference>
<evidence type="ECO:0000256" key="2">
    <source>
        <dbReference type="RuleBase" id="RU003616"/>
    </source>
</evidence>
<dbReference type="Proteomes" id="UP001195483">
    <property type="component" value="Unassembled WGS sequence"/>
</dbReference>
<evidence type="ECO:0000313" key="4">
    <source>
        <dbReference type="EMBL" id="KAK3585405.1"/>
    </source>
</evidence>
<dbReference type="Pfam" id="PF00011">
    <property type="entry name" value="HSP20"/>
    <property type="match status" value="1"/>
</dbReference>
<comment type="similarity">
    <text evidence="1 2">Belongs to the small heat shock protein (HSP20) family.</text>
</comment>
<dbReference type="PRINTS" id="PR00299">
    <property type="entry name" value="ACRYSTALLIN"/>
</dbReference>
<reference evidence="4" key="2">
    <citation type="journal article" date="2021" name="Genome Biol. Evol.">
        <title>Developing a high-quality reference genome for a parasitic bivalve with doubly uniparental inheritance (Bivalvia: Unionida).</title>
        <authorList>
            <person name="Smith C.H."/>
        </authorList>
    </citation>
    <scope>NUCLEOTIDE SEQUENCE</scope>
    <source>
        <strain evidence="4">CHS0354</strain>
        <tissue evidence="4">Mantle</tissue>
    </source>
</reference>
<dbReference type="GO" id="GO:0042026">
    <property type="term" value="P:protein refolding"/>
    <property type="evidence" value="ECO:0007669"/>
    <property type="project" value="TreeGrafter"/>
</dbReference>
<feature type="domain" description="SHSP" evidence="3">
    <location>
        <begin position="68"/>
        <end position="175"/>
    </location>
</feature>
<evidence type="ECO:0000259" key="3">
    <source>
        <dbReference type="PROSITE" id="PS01031"/>
    </source>
</evidence>
<dbReference type="Gene3D" id="2.60.40.790">
    <property type="match status" value="1"/>
</dbReference>